<evidence type="ECO:0008006" key="3">
    <source>
        <dbReference type="Google" id="ProtNLM"/>
    </source>
</evidence>
<evidence type="ECO:0000313" key="2">
    <source>
        <dbReference type="Proteomes" id="UP001189429"/>
    </source>
</evidence>
<protein>
    <recommendedName>
        <fullName evidence="3">RNA-directed RNA polymerase</fullName>
    </recommendedName>
</protein>
<sequence length="563" mass="62011">MRSRFGAGLPAFQRQQWAKMQSWRLHFPHTGNQQAWADAMPESVRHVCGHVQGPLLDALLRAVRHDDATLSADLQGGFHAVGDIPPSGTWAPRVEAAPVSLASILEAARRRQEEGRINLASEHRAELRHSDHEQVAKGRLEIVRGRSVPHIIDKLRQNFGDFVDLLFFGVAQGDKIRGCQGSRAGGVASATRLNEKMHMMGVDGVMALARAAAAVHLRVPLALAKVHWREMFYQAGLRPERRRYFVSFVVDVEAQETVAVVPQQCSRLPRAVAVVARRFFGILCDHHADDVVHCAPVHLADAEGTPQDVLILWGAPAEKAQRHSAELLDARGCCSPGAASKLAGRPAWTFSRSWGKSGGIFLRVLYDRAHGGSSVTSRRFRMSIDGLEDMLASPEDVLRRPVLRSPQARPRCISVGDARGRGEPYGTEALGAILFDWRFPRPEFFSLPVSRALERFLPAARRQRINEAEALWARLAARTWRTSLQDADITVVADSSAAEGVLRKGMSGSATLCCLNAEVWREENPADPLSRLDTSAAASLGWRRVASPSVPAQWHLDPAVWGR</sequence>
<dbReference type="Proteomes" id="UP001189429">
    <property type="component" value="Unassembled WGS sequence"/>
</dbReference>
<gene>
    <name evidence="1" type="ORF">PCOR1329_LOCUS42944</name>
</gene>
<proteinExistence type="predicted"/>
<name>A0ABN9TW97_9DINO</name>
<accession>A0ABN9TW97</accession>
<reference evidence="1" key="1">
    <citation type="submission" date="2023-10" db="EMBL/GenBank/DDBJ databases">
        <authorList>
            <person name="Chen Y."/>
            <person name="Shah S."/>
            <person name="Dougan E. K."/>
            <person name="Thang M."/>
            <person name="Chan C."/>
        </authorList>
    </citation>
    <scope>NUCLEOTIDE SEQUENCE [LARGE SCALE GENOMIC DNA]</scope>
</reference>
<comment type="caution">
    <text evidence="1">The sequence shown here is derived from an EMBL/GenBank/DDBJ whole genome shotgun (WGS) entry which is preliminary data.</text>
</comment>
<organism evidence="1 2">
    <name type="scientific">Prorocentrum cordatum</name>
    <dbReference type="NCBI Taxonomy" id="2364126"/>
    <lineage>
        <taxon>Eukaryota</taxon>
        <taxon>Sar</taxon>
        <taxon>Alveolata</taxon>
        <taxon>Dinophyceae</taxon>
        <taxon>Prorocentrales</taxon>
        <taxon>Prorocentraceae</taxon>
        <taxon>Prorocentrum</taxon>
    </lineage>
</organism>
<dbReference type="EMBL" id="CAUYUJ010015162">
    <property type="protein sequence ID" value="CAK0850552.1"/>
    <property type="molecule type" value="Genomic_DNA"/>
</dbReference>
<keyword evidence="2" id="KW-1185">Reference proteome</keyword>
<evidence type="ECO:0000313" key="1">
    <source>
        <dbReference type="EMBL" id="CAK0850552.1"/>
    </source>
</evidence>